<evidence type="ECO:0008006" key="5">
    <source>
        <dbReference type="Google" id="ProtNLM"/>
    </source>
</evidence>
<dbReference type="InterPro" id="IPR042277">
    <property type="entry name" value="IST1-like"/>
</dbReference>
<accession>W9R5V4</accession>
<evidence type="ECO:0000256" key="2">
    <source>
        <dbReference type="SAM" id="MobiDB-lite"/>
    </source>
</evidence>
<dbReference type="eggNOG" id="KOG2027">
    <property type="taxonomic scope" value="Eukaryota"/>
</dbReference>
<evidence type="ECO:0000256" key="1">
    <source>
        <dbReference type="ARBA" id="ARBA00005536"/>
    </source>
</evidence>
<dbReference type="AlphaFoldDB" id="W9R5V4"/>
<dbReference type="PANTHER" id="PTHR12161:SF13">
    <property type="entry name" value="REGULATOR OF VPS4 ACTIVITY IN THE MVB PATHWAY PROTEIN"/>
    <property type="match status" value="1"/>
</dbReference>
<feature type="region of interest" description="Disordered" evidence="2">
    <location>
        <begin position="495"/>
        <end position="520"/>
    </location>
</feature>
<proteinExistence type="inferred from homology"/>
<feature type="compositionally biased region" description="Low complexity" evidence="2">
    <location>
        <begin position="541"/>
        <end position="552"/>
    </location>
</feature>
<organism evidence="3 4">
    <name type="scientific">Morus notabilis</name>
    <dbReference type="NCBI Taxonomy" id="981085"/>
    <lineage>
        <taxon>Eukaryota</taxon>
        <taxon>Viridiplantae</taxon>
        <taxon>Streptophyta</taxon>
        <taxon>Embryophyta</taxon>
        <taxon>Tracheophyta</taxon>
        <taxon>Spermatophyta</taxon>
        <taxon>Magnoliopsida</taxon>
        <taxon>eudicotyledons</taxon>
        <taxon>Gunneridae</taxon>
        <taxon>Pentapetalae</taxon>
        <taxon>rosids</taxon>
        <taxon>fabids</taxon>
        <taxon>Rosales</taxon>
        <taxon>Moraceae</taxon>
        <taxon>Moreae</taxon>
        <taxon>Morus</taxon>
    </lineage>
</organism>
<feature type="region of interest" description="Disordered" evidence="2">
    <location>
        <begin position="611"/>
        <end position="766"/>
    </location>
</feature>
<feature type="compositionally biased region" description="Low complexity" evidence="2">
    <location>
        <begin position="502"/>
        <end position="515"/>
    </location>
</feature>
<dbReference type="PANTHER" id="PTHR12161">
    <property type="entry name" value="IST1 FAMILY MEMBER"/>
    <property type="match status" value="1"/>
</dbReference>
<dbReference type="GO" id="GO:0015031">
    <property type="term" value="P:protein transport"/>
    <property type="evidence" value="ECO:0007669"/>
    <property type="project" value="InterPro"/>
</dbReference>
<feature type="compositionally biased region" description="Polar residues" evidence="2">
    <location>
        <begin position="890"/>
        <end position="903"/>
    </location>
</feature>
<protein>
    <recommendedName>
        <fullName evidence="5">IST1-like protein</fullName>
    </recommendedName>
</protein>
<feature type="region of interest" description="Disordered" evidence="2">
    <location>
        <begin position="798"/>
        <end position="862"/>
    </location>
</feature>
<sequence length="1100" mass="122443">MLHRSFKPAKCKTALKLAVSRIKLLNNKREVQVRQMKRELAQLLESGQVQTARIRVEHVIREEKTMTAYNLIEIYCELIAARLPIIESQKNCPIDLKEAISSVIFASPRCADVPELMDIRKYLTAKYGKEFVTTAIELRPDCGVNRMLVEKLSAKAPDGQTKLKILTAIAEEHNVKWDPDLFSGNDSMPPQDLLNGPNTFEAANKIHSEAPSGPAEPIHDDRGPPNVQAPPRHSEKQDEYVKFNEHNRRMSSGSQNSASTGVATTMATTSATFHPDLRSSGSGTEWVEYKQSYLGSENAFPAGRQNWNMEFKDAASAAQAAAESAELASMAARAAAELSRQYSSESPKSYGHVPKDQRPHLYADSKLQSHHVAKDAENDVFRGRHSGIRGERTVDKEQEELAGPAGSFVGDGHRNNDRFNKASSLKSNKTSVDDVRLVNNIQAVDRHSRRKSSDSDNVDFLDEASKKKQSSESDLKYVAKKLDCMKPEETAYIDEKVTRKQSSGISRHSHSSSFSDDQEDILRKNDDVAYYGDMRTEKQSSRASSRSHSSSSGDVHGDIFKRNDFSQDPFVHDDRSIYRNTSEIDSNEYTAVFDDYGSDDGNDKLEMGNYKEQETSLNFSSPRRNTDKGLGKSISQSHQSVFSEIPEGSSFPAQSDDMPPAAFDYYDSPTSDNEEDFHKSKLTGSTELHKFPSEKNVHSKSSEPVQSEEHISVGSSFSEDRNVGPKRNPWLPTSSVDLQPNEVLRDRRSQGIKSSHTSEKKFDYAVEDTLESATKDTELLNESTSEIAKELNFRTLTGGLRNKGNRRPPYMRKPSENFLSVKQATEDTNTENDQSTSSSTVRSSIRSTGYQEPHSEESNATLDKKVSVAAFAKHVDSDDDHVEEEHQQETSISKQQLYNQKSGSEVDKKSSLRASRTYFDSDLDNSDSDEDHPRRTSSRNARPGAGLSRRTKVSSSNSGRTNSKTTVSSLESRTANYRAEGMSSSSSSTVKETLPKPLSETKSSDNSGSWERHRLVEQDSSKPMPKSRRSSRIESSKPSTREQTSNSLPKNATSGVTGASNSPVVTRENSLTDSTSHVHPKLPDSDAFTAYFQSLRQTRE</sequence>
<feature type="compositionally biased region" description="Basic and acidic residues" evidence="2">
    <location>
        <begin position="555"/>
        <end position="566"/>
    </location>
</feature>
<dbReference type="InterPro" id="IPR005061">
    <property type="entry name" value="Ist1"/>
</dbReference>
<feature type="compositionally biased region" description="Basic and acidic residues" evidence="2">
    <location>
        <begin position="853"/>
        <end position="862"/>
    </location>
</feature>
<feature type="region of interest" description="Disordered" evidence="2">
    <location>
        <begin position="874"/>
        <end position="1085"/>
    </location>
</feature>
<feature type="region of interest" description="Disordered" evidence="2">
    <location>
        <begin position="385"/>
        <end position="427"/>
    </location>
</feature>
<feature type="region of interest" description="Disordered" evidence="2">
    <location>
        <begin position="208"/>
        <end position="236"/>
    </location>
</feature>
<feature type="region of interest" description="Disordered" evidence="2">
    <location>
        <begin position="535"/>
        <end position="566"/>
    </location>
</feature>
<feature type="compositionally biased region" description="Basic and acidic residues" evidence="2">
    <location>
        <begin position="385"/>
        <end position="396"/>
    </location>
</feature>
<dbReference type="KEGG" id="mnt:21409863"/>
<feature type="compositionally biased region" description="Basic and acidic residues" evidence="2">
    <location>
        <begin position="411"/>
        <end position="420"/>
    </location>
</feature>
<dbReference type="FunFam" id="1.20.1260.60:FF:000003">
    <property type="entry name" value="IST1-like protein isoform A"/>
    <property type="match status" value="1"/>
</dbReference>
<dbReference type="STRING" id="981085.W9R5V4"/>
<feature type="compositionally biased region" description="Polar residues" evidence="2">
    <location>
        <begin position="817"/>
        <end position="834"/>
    </location>
</feature>
<dbReference type="Gene3D" id="1.20.1260.60">
    <property type="entry name" value="Vacuolar protein sorting-associated protein Ist1"/>
    <property type="match status" value="1"/>
</dbReference>
<gene>
    <name evidence="3" type="ORF">L484_027240</name>
</gene>
<feature type="compositionally biased region" description="Acidic residues" evidence="2">
    <location>
        <begin position="921"/>
        <end position="930"/>
    </location>
</feature>
<evidence type="ECO:0000313" key="4">
    <source>
        <dbReference type="Proteomes" id="UP000030645"/>
    </source>
</evidence>
<feature type="compositionally biased region" description="Polar residues" evidence="2">
    <location>
        <begin position="1000"/>
        <end position="1009"/>
    </location>
</feature>
<feature type="compositionally biased region" description="Low complexity" evidence="2">
    <location>
        <begin position="835"/>
        <end position="848"/>
    </location>
</feature>
<dbReference type="Pfam" id="PF03398">
    <property type="entry name" value="Ist1"/>
    <property type="match status" value="1"/>
</dbReference>
<dbReference type="OrthoDB" id="29853at2759"/>
<feature type="compositionally biased region" description="Basic and acidic residues" evidence="2">
    <location>
        <begin position="1010"/>
        <end position="1020"/>
    </location>
</feature>
<feature type="compositionally biased region" description="Basic and acidic residues" evidence="2">
    <location>
        <begin position="687"/>
        <end position="711"/>
    </location>
</feature>
<feature type="compositionally biased region" description="Polar residues" evidence="2">
    <location>
        <begin position="953"/>
        <end position="975"/>
    </location>
</feature>
<reference evidence="4" key="1">
    <citation type="submission" date="2013-01" db="EMBL/GenBank/DDBJ databases">
        <title>Draft Genome Sequence of a Mulberry Tree, Morus notabilis C.K. Schneid.</title>
        <authorList>
            <person name="He N."/>
            <person name="Zhao S."/>
        </authorList>
    </citation>
    <scope>NUCLEOTIDE SEQUENCE</scope>
</reference>
<feature type="compositionally biased region" description="Polar residues" evidence="2">
    <location>
        <begin position="1042"/>
        <end position="1077"/>
    </location>
</feature>
<name>W9R5V4_9ROSA</name>
<feature type="compositionally biased region" description="Polar residues" evidence="2">
    <location>
        <begin position="633"/>
        <end position="642"/>
    </location>
</feature>
<comment type="similarity">
    <text evidence="1">Belongs to the IST1 family.</text>
</comment>
<evidence type="ECO:0000313" key="3">
    <source>
        <dbReference type="EMBL" id="EXB38807.1"/>
    </source>
</evidence>
<dbReference type="EMBL" id="KE343704">
    <property type="protein sequence ID" value="EXB38807.1"/>
    <property type="molecule type" value="Genomic_DNA"/>
</dbReference>
<dbReference type="Proteomes" id="UP000030645">
    <property type="component" value="Unassembled WGS sequence"/>
</dbReference>
<keyword evidence="4" id="KW-1185">Reference proteome</keyword>